<proteinExistence type="predicted"/>
<keyword evidence="2" id="KW-1185">Reference proteome</keyword>
<protein>
    <submittedName>
        <fullName evidence="1">DNA-directed RNA polymerase subunit beta</fullName>
    </submittedName>
</protein>
<gene>
    <name evidence="1" type="ORF">ABZ507_06015</name>
</gene>
<dbReference type="EMBL" id="JBEYBR010000010">
    <property type="protein sequence ID" value="MEU2121375.1"/>
    <property type="molecule type" value="Genomic_DNA"/>
</dbReference>
<keyword evidence="1" id="KW-0240">DNA-directed RNA polymerase</keyword>
<organism evidence="1 2">
    <name type="scientific">Nocardia niwae</name>
    <dbReference type="NCBI Taxonomy" id="626084"/>
    <lineage>
        <taxon>Bacteria</taxon>
        <taxon>Bacillati</taxon>
        <taxon>Actinomycetota</taxon>
        <taxon>Actinomycetes</taxon>
        <taxon>Mycobacteriales</taxon>
        <taxon>Nocardiaceae</taxon>
        <taxon>Nocardia</taxon>
    </lineage>
</organism>
<sequence length="162" mass="17548">METHGDTPLSRCLFYRRECGLPAVVDPPELGRIVMRAGSVGAMTMPTRLGQAVKSHMQSGGVALGPIVGHPRSGRWTFLTQPDLPDDVRLFAELFRLDVAVARSGATIALPSPTAAVGAIRHWVVPPRNAFRPSGHLVVEAVRAWADQMPRTRRRSGTTHVG</sequence>
<reference evidence="1 2" key="1">
    <citation type="submission" date="2024-06" db="EMBL/GenBank/DDBJ databases">
        <title>The Natural Products Discovery Center: Release of the First 8490 Sequenced Strains for Exploring Actinobacteria Biosynthetic Diversity.</title>
        <authorList>
            <person name="Kalkreuter E."/>
            <person name="Kautsar S.A."/>
            <person name="Yang D."/>
            <person name="Bader C.D."/>
            <person name="Teijaro C.N."/>
            <person name="Fluegel L."/>
            <person name="Davis C.M."/>
            <person name="Simpson J.R."/>
            <person name="Lauterbach L."/>
            <person name="Steele A.D."/>
            <person name="Gui C."/>
            <person name="Meng S."/>
            <person name="Li G."/>
            <person name="Viehrig K."/>
            <person name="Ye F."/>
            <person name="Su P."/>
            <person name="Kiefer A.F."/>
            <person name="Nichols A."/>
            <person name="Cepeda A.J."/>
            <person name="Yan W."/>
            <person name="Fan B."/>
            <person name="Jiang Y."/>
            <person name="Adhikari A."/>
            <person name="Zheng C.-J."/>
            <person name="Schuster L."/>
            <person name="Cowan T.M."/>
            <person name="Smanski M.J."/>
            <person name="Chevrette M.G."/>
            <person name="De Carvalho L.P.S."/>
            <person name="Shen B."/>
        </authorList>
    </citation>
    <scope>NUCLEOTIDE SEQUENCE [LARGE SCALE GENOMIC DNA]</scope>
    <source>
        <strain evidence="1 2">NPDC019434</strain>
    </source>
</reference>
<name>A0ABV2X668_9NOCA</name>
<dbReference type="Proteomes" id="UP001550535">
    <property type="component" value="Unassembled WGS sequence"/>
</dbReference>
<accession>A0ABV2X668</accession>
<keyword evidence="1" id="KW-0804">Transcription</keyword>
<evidence type="ECO:0000313" key="1">
    <source>
        <dbReference type="EMBL" id="MEU2121375.1"/>
    </source>
</evidence>
<comment type="caution">
    <text evidence="1">The sequence shown here is derived from an EMBL/GenBank/DDBJ whole genome shotgun (WGS) entry which is preliminary data.</text>
</comment>
<dbReference type="RefSeq" id="WP_063019206.1">
    <property type="nucleotide sequence ID" value="NZ_JBEYBM010000007.1"/>
</dbReference>
<dbReference type="GO" id="GO:0000428">
    <property type="term" value="C:DNA-directed RNA polymerase complex"/>
    <property type="evidence" value="ECO:0007669"/>
    <property type="project" value="UniProtKB-KW"/>
</dbReference>
<evidence type="ECO:0000313" key="2">
    <source>
        <dbReference type="Proteomes" id="UP001550535"/>
    </source>
</evidence>